<sequence length="317" mass="35503">MDFLSPFDSASLPSDKRSSSGSTSISKSTKASTAGINEAEEDKTIVFTTIQSLFNEINHTIGDSLTVTNVSCLDFAAIEAKRDKLNRKFRFWYQMKYHLLIVTIPTGVHEELHEGLYCCLRISLHTMGIPRRAWHNFGSTTCNGYPNTGTGGDKGEGDSSGGPAPLRSPYNAWPTIVFESGHTRSLAELRVKKDWWFRASNHDVKIVVLIKFYSQGILLIERWEETRQIIQPRQGATTTRAAAAQDASAISPILQQEIRITRDTTTDPPSYNVVRSDLVLSFRLLFLRDPGPNEQDIIIDVESLVDCAHMAWARERP</sequence>
<proteinExistence type="predicted"/>
<dbReference type="Proteomes" id="UP001251528">
    <property type="component" value="Unassembled WGS sequence"/>
</dbReference>
<protein>
    <submittedName>
        <fullName evidence="2">Uncharacterized protein</fullName>
    </submittedName>
</protein>
<organism evidence="2 3">
    <name type="scientific">Conoideocrella luteorostrata</name>
    <dbReference type="NCBI Taxonomy" id="1105319"/>
    <lineage>
        <taxon>Eukaryota</taxon>
        <taxon>Fungi</taxon>
        <taxon>Dikarya</taxon>
        <taxon>Ascomycota</taxon>
        <taxon>Pezizomycotina</taxon>
        <taxon>Sordariomycetes</taxon>
        <taxon>Hypocreomycetidae</taxon>
        <taxon>Hypocreales</taxon>
        <taxon>Clavicipitaceae</taxon>
        <taxon>Conoideocrella</taxon>
    </lineage>
</organism>
<evidence type="ECO:0000313" key="3">
    <source>
        <dbReference type="Proteomes" id="UP001251528"/>
    </source>
</evidence>
<dbReference type="EMBL" id="JASWJB010000353">
    <property type="protein sequence ID" value="KAK2591227.1"/>
    <property type="molecule type" value="Genomic_DNA"/>
</dbReference>
<evidence type="ECO:0000313" key="2">
    <source>
        <dbReference type="EMBL" id="KAK2591227.1"/>
    </source>
</evidence>
<feature type="region of interest" description="Disordered" evidence="1">
    <location>
        <begin position="1"/>
        <end position="33"/>
    </location>
</feature>
<gene>
    <name evidence="2" type="ORF">QQS21_011092</name>
</gene>
<evidence type="ECO:0000256" key="1">
    <source>
        <dbReference type="SAM" id="MobiDB-lite"/>
    </source>
</evidence>
<feature type="compositionally biased region" description="Low complexity" evidence="1">
    <location>
        <begin position="19"/>
        <end position="33"/>
    </location>
</feature>
<reference evidence="2" key="1">
    <citation type="submission" date="2023-06" db="EMBL/GenBank/DDBJ databases">
        <title>Conoideocrella luteorostrata (Hypocreales: Clavicipitaceae), a potential biocontrol fungus for elongate hemlock scale in United States Christmas tree production areas.</title>
        <authorList>
            <person name="Barrett H."/>
            <person name="Lovett B."/>
            <person name="Macias A.M."/>
            <person name="Stajich J.E."/>
            <person name="Kasson M.T."/>
        </authorList>
    </citation>
    <scope>NUCLEOTIDE SEQUENCE</scope>
    <source>
        <strain evidence="2">ARSEF 14590</strain>
    </source>
</reference>
<accession>A0AAJ0CET4</accession>
<comment type="caution">
    <text evidence="2">The sequence shown here is derived from an EMBL/GenBank/DDBJ whole genome shotgun (WGS) entry which is preliminary data.</text>
</comment>
<dbReference type="AlphaFoldDB" id="A0AAJ0CET4"/>
<keyword evidence="3" id="KW-1185">Reference proteome</keyword>
<name>A0AAJ0CET4_9HYPO</name>